<organism evidence="8">
    <name type="scientific">Zooxanthella nutricula</name>
    <dbReference type="NCBI Taxonomy" id="1333877"/>
    <lineage>
        <taxon>Eukaryota</taxon>
        <taxon>Sar</taxon>
        <taxon>Alveolata</taxon>
        <taxon>Dinophyceae</taxon>
        <taxon>Peridiniales</taxon>
        <taxon>Peridiniales incertae sedis</taxon>
        <taxon>Zooxanthella</taxon>
    </lineage>
</organism>
<dbReference type="PANTHER" id="PTHR21490:SF0">
    <property type="entry name" value="ENKURIN"/>
    <property type="match status" value="1"/>
</dbReference>
<reference evidence="8" key="1">
    <citation type="submission" date="2021-01" db="EMBL/GenBank/DDBJ databases">
        <authorList>
            <person name="Corre E."/>
            <person name="Pelletier E."/>
            <person name="Niang G."/>
            <person name="Scheremetjew M."/>
            <person name="Finn R."/>
            <person name="Kale V."/>
            <person name="Holt S."/>
            <person name="Cochrane G."/>
            <person name="Meng A."/>
            <person name="Brown T."/>
            <person name="Cohen L."/>
        </authorList>
    </citation>
    <scope>NUCLEOTIDE SEQUENCE</scope>
    <source>
        <strain evidence="8">RCC3387</strain>
    </source>
</reference>
<name>A0A7S2LL81_9DINO</name>
<dbReference type="InterPro" id="IPR027012">
    <property type="entry name" value="Enkurin_dom"/>
</dbReference>
<evidence type="ECO:0000256" key="3">
    <source>
        <dbReference type="ARBA" id="ARBA00022490"/>
    </source>
</evidence>
<evidence type="ECO:0000256" key="5">
    <source>
        <dbReference type="ARBA" id="ARBA00023273"/>
    </source>
</evidence>
<dbReference type="Pfam" id="PF13864">
    <property type="entry name" value="Enkurin"/>
    <property type="match status" value="1"/>
</dbReference>
<dbReference type="GO" id="GO:0005929">
    <property type="term" value="C:cilium"/>
    <property type="evidence" value="ECO:0007669"/>
    <property type="project" value="UniProtKB-SubCell"/>
</dbReference>
<gene>
    <name evidence="8" type="ORF">BRAN1462_LOCUS40779</name>
</gene>
<sequence>MSTRGATCEVYGPVESVYNLCVPLPEPLPRLPMFRSSRKAAPPTASTFNPPGTTHPLVTNCAGDASEPVIKPSAHGHFGKPLGSYKSVPSVFLKKMARSSSVPTLAEIRKSNPEALKPTRLRKSRFTEMGGGGPPKRGDEPVMNLVSAKNFIVANAVETILAQPRRPTNHVKDYMKKEDYGKAPKYLKRIQRDLDSERAYIERFYDSQEQEPATQALEESERLSMLEGLKAKWEQANTEYQRTTHCTYLDTEGLKRNKEKSEAALTNLENDIGKLSKAGIIVDLER</sequence>
<evidence type="ECO:0000259" key="7">
    <source>
        <dbReference type="PROSITE" id="PS51665"/>
    </source>
</evidence>
<keyword evidence="6" id="KW-0175">Coiled coil</keyword>
<keyword evidence="3" id="KW-0963">Cytoplasm</keyword>
<comment type="subcellular location">
    <subcellularLocation>
        <location evidence="1">Cell projection</location>
        <location evidence="1">Cilium</location>
    </subcellularLocation>
    <subcellularLocation>
        <location evidence="2">Cytoplasm</location>
        <location evidence="2">Cytoskeleton</location>
    </subcellularLocation>
</comment>
<keyword evidence="4" id="KW-0206">Cytoskeleton</keyword>
<evidence type="ECO:0000256" key="2">
    <source>
        <dbReference type="ARBA" id="ARBA00004245"/>
    </source>
</evidence>
<feature type="coiled-coil region" evidence="6">
    <location>
        <begin position="251"/>
        <end position="278"/>
    </location>
</feature>
<evidence type="ECO:0000256" key="1">
    <source>
        <dbReference type="ARBA" id="ARBA00004138"/>
    </source>
</evidence>
<dbReference type="AlphaFoldDB" id="A0A7S2LL81"/>
<keyword evidence="5" id="KW-0966">Cell projection</keyword>
<accession>A0A7S2LL81</accession>
<dbReference type="PANTHER" id="PTHR21490">
    <property type="entry name" value="ENKURIN-RELATED"/>
    <property type="match status" value="1"/>
</dbReference>
<evidence type="ECO:0000256" key="6">
    <source>
        <dbReference type="SAM" id="Coils"/>
    </source>
</evidence>
<dbReference type="GO" id="GO:0005516">
    <property type="term" value="F:calmodulin binding"/>
    <property type="evidence" value="ECO:0007669"/>
    <property type="project" value="TreeGrafter"/>
</dbReference>
<evidence type="ECO:0000313" key="8">
    <source>
        <dbReference type="EMBL" id="CAD9609643.1"/>
    </source>
</evidence>
<dbReference type="GO" id="GO:0005856">
    <property type="term" value="C:cytoskeleton"/>
    <property type="evidence" value="ECO:0007669"/>
    <property type="project" value="UniProtKB-SubCell"/>
</dbReference>
<dbReference type="PROSITE" id="PS51665">
    <property type="entry name" value="ENKURIN"/>
    <property type="match status" value="1"/>
</dbReference>
<proteinExistence type="predicted"/>
<protein>
    <recommendedName>
        <fullName evidence="7">Enkurin domain-containing protein</fullName>
    </recommendedName>
</protein>
<evidence type="ECO:0000256" key="4">
    <source>
        <dbReference type="ARBA" id="ARBA00023212"/>
    </source>
</evidence>
<dbReference type="InterPro" id="IPR052102">
    <property type="entry name" value="Enkurin_domain-protein"/>
</dbReference>
<feature type="domain" description="Enkurin" evidence="7">
    <location>
        <begin position="191"/>
        <end position="283"/>
    </location>
</feature>
<dbReference type="EMBL" id="HBGW01063940">
    <property type="protein sequence ID" value="CAD9609643.1"/>
    <property type="molecule type" value="Transcribed_RNA"/>
</dbReference>